<sequence precursor="true">MNAKKIVRTLLLSIVCLGFALVGYQQFGASVFNASESIDVATTVSPKLKDGLNVYYFYGNQRCTTCVRMEKFTQKTLMENFFKEVRDGEMQLNLVNVDLSENQHYIEDYELIFRSVVISTSKEGVETEWRRLDKIWELANNEVAFQQYLTEEIEAILGQTHG</sequence>
<dbReference type="AlphaFoldDB" id="A4Y4Q7"/>
<proteinExistence type="predicted"/>
<accession>A4Y4Q7</accession>
<dbReference type="InterPro" id="IPR047698">
    <property type="entry name" value="ArsF-like"/>
</dbReference>
<protein>
    <submittedName>
        <fullName evidence="1">Uncharacterized protein</fullName>
    </submittedName>
</protein>
<dbReference type="STRING" id="319224.Sputcn32_1212"/>
<name>A4Y4Q7_SHEPC</name>
<dbReference type="EMBL" id="CP000681">
    <property type="protein sequence ID" value="ABP74940.1"/>
    <property type="molecule type" value="Genomic_DNA"/>
</dbReference>
<gene>
    <name evidence="1" type="ordered locus">Sputcn32_1212</name>
</gene>
<reference evidence="1" key="1">
    <citation type="submission" date="2007-04" db="EMBL/GenBank/DDBJ databases">
        <title>Complete sequence of Shewanella putrefaciens CN-32.</title>
        <authorList>
            <consortium name="US DOE Joint Genome Institute"/>
            <person name="Copeland A."/>
            <person name="Lucas S."/>
            <person name="Lapidus A."/>
            <person name="Barry K."/>
            <person name="Detter J.C."/>
            <person name="Glavina del Rio T."/>
            <person name="Hammon N."/>
            <person name="Israni S."/>
            <person name="Dalin E."/>
            <person name="Tice H."/>
            <person name="Pitluck S."/>
            <person name="Chain P."/>
            <person name="Malfatti S."/>
            <person name="Shin M."/>
            <person name="Vergez L."/>
            <person name="Schmutz J."/>
            <person name="Larimer F."/>
            <person name="Land M."/>
            <person name="Hauser L."/>
            <person name="Kyrpides N."/>
            <person name="Mikhailova N."/>
            <person name="Romine M.F."/>
            <person name="Fredrickson J."/>
            <person name="Tiedje J."/>
            <person name="Richardson P."/>
        </authorList>
    </citation>
    <scope>NUCLEOTIDE SEQUENCE [LARGE SCALE GENOMIC DNA]</scope>
    <source>
        <strain evidence="1">CN-32</strain>
    </source>
</reference>
<dbReference type="eggNOG" id="ENOG5033193">
    <property type="taxonomic scope" value="Bacteria"/>
</dbReference>
<dbReference type="HOGENOM" id="CLU_1634253_0_0_6"/>
<organism evidence="1">
    <name type="scientific">Shewanella putrefaciens (strain CN-32 / ATCC BAA-453)</name>
    <dbReference type="NCBI Taxonomy" id="319224"/>
    <lineage>
        <taxon>Bacteria</taxon>
        <taxon>Pseudomonadati</taxon>
        <taxon>Pseudomonadota</taxon>
        <taxon>Gammaproteobacteria</taxon>
        <taxon>Alteromonadales</taxon>
        <taxon>Shewanellaceae</taxon>
        <taxon>Shewanella</taxon>
    </lineage>
</organism>
<dbReference type="NCBIfam" id="NF040494">
    <property type="entry name" value="nitrored_ArsF"/>
    <property type="match status" value="1"/>
</dbReference>
<dbReference type="KEGG" id="spc:Sputcn32_1212"/>
<evidence type="ECO:0000313" key="1">
    <source>
        <dbReference type="EMBL" id="ABP74940.1"/>
    </source>
</evidence>